<sequence length="230" mass="25689">MDQLPAILCLHGAGTNGTIFALQARSIVQALNKHFRFIFVNAPFESRPGPGVVPIYVKMEPYLWWHCDESAAEQFDIDTCEVQRRRKQVRELLRSTLETENVVGLMAFSQGARVAVGLCLDDELGSRIRFALLISATFPALPIQEQMISEPVVSIPSVHVRGSSDPWAAEGEKLRTTYFDKDRATLVRFTGGHTVPVAQLEVRRVVAAVKRAWDSTTSQKRITDELVPMP</sequence>
<evidence type="ECO:0000313" key="1">
    <source>
        <dbReference type="EMBL" id="KAI4859498.1"/>
    </source>
</evidence>
<keyword evidence="2" id="KW-1185">Reference proteome</keyword>
<keyword evidence="1" id="KW-0378">Hydrolase</keyword>
<organism evidence="1 2">
    <name type="scientific">Hypoxylon rubiginosum</name>
    <dbReference type="NCBI Taxonomy" id="110542"/>
    <lineage>
        <taxon>Eukaryota</taxon>
        <taxon>Fungi</taxon>
        <taxon>Dikarya</taxon>
        <taxon>Ascomycota</taxon>
        <taxon>Pezizomycotina</taxon>
        <taxon>Sordariomycetes</taxon>
        <taxon>Xylariomycetidae</taxon>
        <taxon>Xylariales</taxon>
        <taxon>Hypoxylaceae</taxon>
        <taxon>Hypoxylon</taxon>
    </lineage>
</organism>
<proteinExistence type="predicted"/>
<dbReference type="EMBL" id="MU393630">
    <property type="protein sequence ID" value="KAI4859498.1"/>
    <property type="molecule type" value="Genomic_DNA"/>
</dbReference>
<comment type="caution">
    <text evidence="1">The sequence shown here is derived from an EMBL/GenBank/DDBJ whole genome shotgun (WGS) entry which is preliminary data.</text>
</comment>
<dbReference type="Proteomes" id="UP001497700">
    <property type="component" value="Unassembled WGS sequence"/>
</dbReference>
<name>A0ACB9YKN2_9PEZI</name>
<reference evidence="1 2" key="1">
    <citation type="journal article" date="2022" name="New Phytol.">
        <title>Ecological generalism drives hyperdiversity of secondary metabolite gene clusters in xylarialean endophytes.</title>
        <authorList>
            <person name="Franco M.E.E."/>
            <person name="Wisecaver J.H."/>
            <person name="Arnold A.E."/>
            <person name="Ju Y.M."/>
            <person name="Slot J.C."/>
            <person name="Ahrendt S."/>
            <person name="Moore L.P."/>
            <person name="Eastman K.E."/>
            <person name="Scott K."/>
            <person name="Konkel Z."/>
            <person name="Mondo S.J."/>
            <person name="Kuo A."/>
            <person name="Hayes R.D."/>
            <person name="Haridas S."/>
            <person name="Andreopoulos B."/>
            <person name="Riley R."/>
            <person name="LaButti K."/>
            <person name="Pangilinan J."/>
            <person name="Lipzen A."/>
            <person name="Amirebrahimi M."/>
            <person name="Yan J."/>
            <person name="Adam C."/>
            <person name="Keymanesh K."/>
            <person name="Ng V."/>
            <person name="Louie K."/>
            <person name="Northen T."/>
            <person name="Drula E."/>
            <person name="Henrissat B."/>
            <person name="Hsieh H.M."/>
            <person name="Youens-Clark K."/>
            <person name="Lutzoni F."/>
            <person name="Miadlikowska J."/>
            <person name="Eastwood D.C."/>
            <person name="Hamelin R.C."/>
            <person name="Grigoriev I.V."/>
            <person name="U'Ren J.M."/>
        </authorList>
    </citation>
    <scope>NUCLEOTIDE SEQUENCE [LARGE SCALE GENOMIC DNA]</scope>
    <source>
        <strain evidence="1 2">CBS 119005</strain>
    </source>
</reference>
<protein>
    <submittedName>
        <fullName evidence="1">Serine hydrolase FSH</fullName>
    </submittedName>
</protein>
<evidence type="ECO:0000313" key="2">
    <source>
        <dbReference type="Proteomes" id="UP001497700"/>
    </source>
</evidence>
<gene>
    <name evidence="1" type="ORF">F4820DRAFT_439593</name>
</gene>
<accession>A0ACB9YKN2</accession>